<reference evidence="1" key="1">
    <citation type="submission" date="2022-11" db="EMBL/GenBank/DDBJ databases">
        <title>Genome Sequence of Nemania bipapillata.</title>
        <authorList>
            <person name="Buettner E."/>
        </authorList>
    </citation>
    <scope>NUCLEOTIDE SEQUENCE</scope>
    <source>
        <strain evidence="1">CP14</strain>
    </source>
</reference>
<dbReference type="Proteomes" id="UP001153334">
    <property type="component" value="Unassembled WGS sequence"/>
</dbReference>
<organism evidence="1 2">
    <name type="scientific">Nemania bipapillata</name>
    <dbReference type="NCBI Taxonomy" id="110536"/>
    <lineage>
        <taxon>Eukaryota</taxon>
        <taxon>Fungi</taxon>
        <taxon>Dikarya</taxon>
        <taxon>Ascomycota</taxon>
        <taxon>Pezizomycotina</taxon>
        <taxon>Sordariomycetes</taxon>
        <taxon>Xylariomycetidae</taxon>
        <taxon>Xylariales</taxon>
        <taxon>Xylariaceae</taxon>
        <taxon>Nemania</taxon>
    </lineage>
</organism>
<gene>
    <name evidence="1" type="ORF">ONZ43_g6575</name>
</gene>
<sequence length="155" mass="16877">MVSSAGYLLCCLLFALLPAQSDGKPSTSFLYWAYVFPAMLAGTIGVDIMFNVTNVYITTAMPRRLQATAGALINSFLYLGIAFWLGIGDLAIAISVRNQGEESLGLREQYQIAFWTGVGLAVVSFLFIVTVNFGRAEAQMTVEEKARSDADENQI</sequence>
<name>A0ACC2HY50_9PEZI</name>
<protein>
    <submittedName>
        <fullName evidence="1">Uncharacterized protein</fullName>
    </submittedName>
</protein>
<accession>A0ACC2HY50</accession>
<keyword evidence="2" id="KW-1185">Reference proteome</keyword>
<evidence type="ECO:0000313" key="1">
    <source>
        <dbReference type="EMBL" id="KAJ8107950.1"/>
    </source>
</evidence>
<proteinExistence type="predicted"/>
<dbReference type="EMBL" id="JAPESX010002402">
    <property type="protein sequence ID" value="KAJ8107950.1"/>
    <property type="molecule type" value="Genomic_DNA"/>
</dbReference>
<evidence type="ECO:0000313" key="2">
    <source>
        <dbReference type="Proteomes" id="UP001153334"/>
    </source>
</evidence>
<comment type="caution">
    <text evidence="1">The sequence shown here is derived from an EMBL/GenBank/DDBJ whole genome shotgun (WGS) entry which is preliminary data.</text>
</comment>